<sequence>MIRLFLLIVLTLAGFVLLLNAFGDPVARPVAKTPAPVTETPPVPDEATLSEALGEGAGTGADGTPPADLVQVTSQTPEQIQRFPGPPLEPSPEYAGRTPPPAAAALPEGAQGPFMVITGNRVNMRAGPSTSDAVLTALDGGTQVEALGPTGGDWVNIRTPGGQSGYVSGQFLRAAN</sequence>
<accession>A0A1H8P5F1</accession>
<gene>
    <name evidence="3" type="ORF">SAMN04489859_10814</name>
</gene>
<keyword evidence="4" id="KW-1185">Reference proteome</keyword>
<dbReference type="EMBL" id="FODE01000081">
    <property type="protein sequence ID" value="SEO37082.1"/>
    <property type="molecule type" value="Genomic_DNA"/>
</dbReference>
<evidence type="ECO:0000313" key="4">
    <source>
        <dbReference type="Proteomes" id="UP000199054"/>
    </source>
</evidence>
<organism evidence="3 4">
    <name type="scientific">Paracoccus alcaliphilus</name>
    <dbReference type="NCBI Taxonomy" id="34002"/>
    <lineage>
        <taxon>Bacteria</taxon>
        <taxon>Pseudomonadati</taxon>
        <taxon>Pseudomonadota</taxon>
        <taxon>Alphaproteobacteria</taxon>
        <taxon>Rhodobacterales</taxon>
        <taxon>Paracoccaceae</taxon>
        <taxon>Paracoccus</taxon>
    </lineage>
</organism>
<dbReference type="STRING" id="34002.SAMN04489859_10814"/>
<feature type="domain" description="SH3b" evidence="2">
    <location>
        <begin position="112"/>
        <end position="176"/>
    </location>
</feature>
<evidence type="ECO:0000259" key="2">
    <source>
        <dbReference type="PROSITE" id="PS51781"/>
    </source>
</evidence>
<dbReference type="PROSITE" id="PS51781">
    <property type="entry name" value="SH3B"/>
    <property type="match status" value="1"/>
</dbReference>
<dbReference type="Gene3D" id="2.30.30.40">
    <property type="entry name" value="SH3 Domains"/>
    <property type="match status" value="1"/>
</dbReference>
<name>A0A1H8P5F1_9RHOB</name>
<dbReference type="Proteomes" id="UP000199054">
    <property type="component" value="Unassembled WGS sequence"/>
</dbReference>
<dbReference type="AlphaFoldDB" id="A0A1H8P5F1"/>
<evidence type="ECO:0000256" key="1">
    <source>
        <dbReference type="SAM" id="MobiDB-lite"/>
    </source>
</evidence>
<feature type="region of interest" description="Disordered" evidence="1">
    <location>
        <begin position="53"/>
        <end position="100"/>
    </location>
</feature>
<feature type="region of interest" description="Disordered" evidence="1">
    <location>
        <begin position="28"/>
        <end position="47"/>
    </location>
</feature>
<dbReference type="RefSeq" id="WP_090617910.1">
    <property type="nucleotide sequence ID" value="NZ_CP067124.1"/>
</dbReference>
<dbReference type="Pfam" id="PF08239">
    <property type="entry name" value="SH3_3"/>
    <property type="match status" value="1"/>
</dbReference>
<reference evidence="3 4" key="1">
    <citation type="submission" date="2016-10" db="EMBL/GenBank/DDBJ databases">
        <authorList>
            <person name="de Groot N.N."/>
        </authorList>
    </citation>
    <scope>NUCLEOTIDE SEQUENCE [LARGE SCALE GENOMIC DNA]</scope>
    <source>
        <strain evidence="3 4">DSM 8512</strain>
    </source>
</reference>
<protein>
    <submittedName>
        <fullName evidence="3">SH3 domain-containing protein</fullName>
    </submittedName>
</protein>
<proteinExistence type="predicted"/>
<evidence type="ECO:0000313" key="3">
    <source>
        <dbReference type="EMBL" id="SEO37082.1"/>
    </source>
</evidence>
<dbReference type="InterPro" id="IPR003646">
    <property type="entry name" value="SH3-like_bac-type"/>
</dbReference>
<dbReference type="SMART" id="SM00287">
    <property type="entry name" value="SH3b"/>
    <property type="match status" value="1"/>
</dbReference>
<dbReference type="OrthoDB" id="7433551at2"/>
<feature type="compositionally biased region" description="Low complexity" evidence="1">
    <location>
        <begin position="29"/>
        <end position="38"/>
    </location>
</feature>